<dbReference type="InterPro" id="IPR017946">
    <property type="entry name" value="PLC-like_Pdiesterase_TIM-brl"/>
</dbReference>
<keyword evidence="3" id="KW-0378">Hydrolase</keyword>
<dbReference type="PROSITE" id="PS51704">
    <property type="entry name" value="GP_PDE"/>
    <property type="match status" value="1"/>
</dbReference>
<comment type="caution">
    <text evidence="3">The sequence shown here is derived from an EMBL/GenBank/DDBJ whole genome shotgun (WGS) entry which is preliminary data.</text>
</comment>
<dbReference type="Gene3D" id="3.20.20.190">
    <property type="entry name" value="Phosphatidylinositol (PI) phosphodiesterase"/>
    <property type="match status" value="1"/>
</dbReference>
<evidence type="ECO:0000259" key="2">
    <source>
        <dbReference type="PROSITE" id="PS51704"/>
    </source>
</evidence>
<gene>
    <name evidence="3" type="primary">ugpQ</name>
    <name evidence="3" type="ORF">Poly21_25920</name>
</gene>
<proteinExistence type="predicted"/>
<name>A0A5C6BUR5_9BACT</name>
<dbReference type="GO" id="GO:0008889">
    <property type="term" value="F:glycerophosphodiester phosphodiesterase activity"/>
    <property type="evidence" value="ECO:0007669"/>
    <property type="project" value="UniProtKB-EC"/>
</dbReference>
<dbReference type="Pfam" id="PF03009">
    <property type="entry name" value="GDPD"/>
    <property type="match status" value="1"/>
</dbReference>
<dbReference type="PANTHER" id="PTHR46211:SF14">
    <property type="entry name" value="GLYCEROPHOSPHODIESTER PHOSPHODIESTERASE"/>
    <property type="match status" value="1"/>
</dbReference>
<dbReference type="Proteomes" id="UP000319908">
    <property type="component" value="Unassembled WGS sequence"/>
</dbReference>
<evidence type="ECO:0000313" key="4">
    <source>
        <dbReference type="Proteomes" id="UP000319908"/>
    </source>
</evidence>
<dbReference type="PROSITE" id="PS51257">
    <property type="entry name" value="PROKAR_LIPOPROTEIN"/>
    <property type="match status" value="1"/>
</dbReference>
<dbReference type="GO" id="GO:0006629">
    <property type="term" value="P:lipid metabolic process"/>
    <property type="evidence" value="ECO:0007669"/>
    <property type="project" value="InterPro"/>
</dbReference>
<dbReference type="EC" id="3.1.4.46" evidence="3"/>
<dbReference type="RefSeq" id="WP_146407286.1">
    <property type="nucleotide sequence ID" value="NZ_SJPU01000002.1"/>
</dbReference>
<dbReference type="PROSITE" id="PS50007">
    <property type="entry name" value="PIPLC_X_DOMAIN"/>
    <property type="match status" value="1"/>
</dbReference>
<keyword evidence="1" id="KW-0732">Signal</keyword>
<dbReference type="PANTHER" id="PTHR46211">
    <property type="entry name" value="GLYCEROPHOSPHORYL DIESTER PHOSPHODIESTERASE"/>
    <property type="match status" value="1"/>
</dbReference>
<feature type="domain" description="GP-PDE" evidence="2">
    <location>
        <begin position="66"/>
        <end position="299"/>
    </location>
</feature>
<dbReference type="AlphaFoldDB" id="A0A5C6BUR5"/>
<dbReference type="OrthoDB" id="238714at2"/>
<reference evidence="3 4" key="1">
    <citation type="journal article" date="2020" name="Antonie Van Leeuwenhoek">
        <title>Rhodopirellula heiligendammensis sp. nov., Rhodopirellula pilleata sp. nov., and Rhodopirellula solitaria sp. nov. isolated from natural or artificial marine surfaces in Northern Germany and California, USA, and emended description of the genus Rhodopirellula.</title>
        <authorList>
            <person name="Kallscheuer N."/>
            <person name="Wiegand S."/>
            <person name="Jogler M."/>
            <person name="Boedeker C."/>
            <person name="Peeters S.H."/>
            <person name="Rast P."/>
            <person name="Heuer A."/>
            <person name="Jetten M.S.M."/>
            <person name="Rohde M."/>
            <person name="Jogler C."/>
        </authorList>
    </citation>
    <scope>NUCLEOTIDE SEQUENCE [LARGE SCALE GENOMIC DNA]</scope>
    <source>
        <strain evidence="3 4">Poly21</strain>
    </source>
</reference>
<feature type="chain" id="PRO_5023075103" evidence="1">
    <location>
        <begin position="24"/>
        <end position="306"/>
    </location>
</feature>
<dbReference type="InterPro" id="IPR030395">
    <property type="entry name" value="GP_PDE_dom"/>
</dbReference>
<sequence>MTPFRCRINIRKLDMTTCLAVLAACLLVGLASEDSHVNAANPVVAASPGVAAGSPAELAAAARDVERISAHRGASLDRPENTIAAFERAIEAGATAIEIDVRTSRDGKLVIMHDARVDRTTDGTGRVNDLTWAELSKLDAGSWFGADYASERVPSLDHALQFCRGRIDIHLDLKELGPAYVDRVTASVQAHGDPTSTIAAVRTVEQARQLKQRVPEIKTLMFLRQLEQIDMALAAKVDYLRPQLDWLAESPELLGKLREGGAKIHLDATTGTPKAVLPLLGYRPESLLCDDPEQLRKTLTQLQAAD</sequence>
<feature type="signal peptide" evidence="1">
    <location>
        <begin position="1"/>
        <end position="23"/>
    </location>
</feature>
<organism evidence="3 4">
    <name type="scientific">Allorhodopirellula heiligendammensis</name>
    <dbReference type="NCBI Taxonomy" id="2714739"/>
    <lineage>
        <taxon>Bacteria</taxon>
        <taxon>Pseudomonadati</taxon>
        <taxon>Planctomycetota</taxon>
        <taxon>Planctomycetia</taxon>
        <taxon>Pirellulales</taxon>
        <taxon>Pirellulaceae</taxon>
        <taxon>Allorhodopirellula</taxon>
    </lineage>
</organism>
<evidence type="ECO:0000313" key="3">
    <source>
        <dbReference type="EMBL" id="TWU15397.1"/>
    </source>
</evidence>
<evidence type="ECO:0000256" key="1">
    <source>
        <dbReference type="SAM" id="SignalP"/>
    </source>
</evidence>
<dbReference type="SUPFAM" id="SSF51695">
    <property type="entry name" value="PLC-like phosphodiesterases"/>
    <property type="match status" value="1"/>
</dbReference>
<accession>A0A5C6BUR5</accession>
<dbReference type="CDD" id="cd08566">
    <property type="entry name" value="GDPD_AtGDE_like"/>
    <property type="match status" value="1"/>
</dbReference>
<keyword evidence="4" id="KW-1185">Reference proteome</keyword>
<dbReference type="EMBL" id="SJPU01000002">
    <property type="protein sequence ID" value="TWU15397.1"/>
    <property type="molecule type" value="Genomic_DNA"/>
</dbReference>
<protein>
    <submittedName>
        <fullName evidence="3">Glycerophosphoryl diester phosphodiesterase</fullName>
        <ecNumber evidence="3">3.1.4.46</ecNumber>
    </submittedName>
</protein>